<sequence>MKDYVVKLRFWLRAYDSTEISAATDAEAFHLAKAAACHMMYWHGHPEEIDMEERHEGLISYVDTMGVARSELVEGIAFDGDRPLHPEARRLVQKLAVLDPNVDAAQAQELLRTLIAEARSVPTDAVALLSDPPVQSRPWSVDQTYEYRGRPEGFRVDVVDEAGIVHMLDPRLDLNKHSPTGFSWGYSGSGPAQLSLAILCHALHSDERAEDLYQEFKDAVVSRFDQNQPWRLTTDDVLGWVLKHPSVTGLAVDA</sequence>
<proteinExistence type="predicted"/>
<reference evidence="1" key="1">
    <citation type="submission" date="2021-03" db="EMBL/GenBank/DDBJ databases">
        <title>Genome sequencing and assembly of Tianweitania sediminis.</title>
        <authorList>
            <person name="Chhetri G."/>
        </authorList>
    </citation>
    <scope>NUCLEOTIDE SEQUENCE</scope>
    <source>
        <strain evidence="1">Z8</strain>
    </source>
</reference>
<evidence type="ECO:0000313" key="2">
    <source>
        <dbReference type="Proteomes" id="UP000666240"/>
    </source>
</evidence>
<protein>
    <submittedName>
        <fullName evidence="1">Uncharacterized protein</fullName>
    </submittedName>
</protein>
<dbReference type="RefSeq" id="WP_209336494.1">
    <property type="nucleotide sequence ID" value="NZ_JAGIYY010000007.1"/>
</dbReference>
<keyword evidence="2" id="KW-1185">Reference proteome</keyword>
<dbReference type="EMBL" id="JAGIYY010000007">
    <property type="protein sequence ID" value="MBP0440466.1"/>
    <property type="molecule type" value="Genomic_DNA"/>
</dbReference>
<dbReference type="AlphaFoldDB" id="A0A8J7RNS1"/>
<dbReference type="Pfam" id="PF19663">
    <property type="entry name" value="DUF6166"/>
    <property type="match status" value="1"/>
</dbReference>
<evidence type="ECO:0000313" key="1">
    <source>
        <dbReference type="EMBL" id="MBP0440466.1"/>
    </source>
</evidence>
<organism evidence="1 2">
    <name type="scientific">Tianweitania sediminis</name>
    <dbReference type="NCBI Taxonomy" id="1502156"/>
    <lineage>
        <taxon>Bacteria</taxon>
        <taxon>Pseudomonadati</taxon>
        <taxon>Pseudomonadota</taxon>
        <taxon>Alphaproteobacteria</taxon>
        <taxon>Hyphomicrobiales</taxon>
        <taxon>Phyllobacteriaceae</taxon>
        <taxon>Tianweitania</taxon>
    </lineage>
</organism>
<dbReference type="Proteomes" id="UP000666240">
    <property type="component" value="Unassembled WGS sequence"/>
</dbReference>
<gene>
    <name evidence="1" type="ORF">J5Y06_17585</name>
</gene>
<name>A0A8J7RNS1_9HYPH</name>
<dbReference type="InterPro" id="IPR046164">
    <property type="entry name" value="DUF6166"/>
</dbReference>
<accession>A0A8J7RNS1</accession>
<comment type="caution">
    <text evidence="1">The sequence shown here is derived from an EMBL/GenBank/DDBJ whole genome shotgun (WGS) entry which is preliminary data.</text>
</comment>